<comment type="similarity">
    <text evidence="1">Belongs to the PemK/MazF family.</text>
</comment>
<dbReference type="Proteomes" id="UP000823629">
    <property type="component" value="Unassembled WGS sequence"/>
</dbReference>
<evidence type="ECO:0000256" key="2">
    <source>
        <dbReference type="ARBA" id="ARBA00022649"/>
    </source>
</evidence>
<dbReference type="GO" id="GO:0003677">
    <property type="term" value="F:DNA binding"/>
    <property type="evidence" value="ECO:0007669"/>
    <property type="project" value="InterPro"/>
</dbReference>
<reference evidence="4" key="1">
    <citation type="submission" date="2020-10" db="EMBL/GenBank/DDBJ databases">
        <authorList>
            <person name="Gilroy R."/>
        </authorList>
    </citation>
    <scope>NUCLEOTIDE SEQUENCE</scope>
    <source>
        <strain evidence="4">1748</strain>
    </source>
</reference>
<sequence>MENKNNVVYPGTVFLAKHYDQFTKQAKIHPFVCVYNQAFDPELNTESNIIGLLITSNNKQAVRQIEVSKGKNSFLDKDSFAYCDNIYSFPLKDIKPIGTLDSETFYQIVQKRQLLLRAENDQCVKALMNMKSFESKKIVEKKAKYHLEKVKKQLVKPEKVEVRKAVEPSALDYFETFDSSVRQNPPYLKKKAKSKRVSKKQNEKRQSLSH</sequence>
<protein>
    <submittedName>
        <fullName evidence="4">Uncharacterized protein</fullName>
    </submittedName>
</protein>
<dbReference type="SUPFAM" id="SSF50118">
    <property type="entry name" value="Cell growth inhibitor/plasmid maintenance toxic component"/>
    <property type="match status" value="1"/>
</dbReference>
<comment type="caution">
    <text evidence="4">The sequence shown here is derived from an EMBL/GenBank/DDBJ whole genome shotgun (WGS) entry which is preliminary data.</text>
</comment>
<feature type="compositionally biased region" description="Basic residues" evidence="3">
    <location>
        <begin position="188"/>
        <end position="199"/>
    </location>
</feature>
<name>A0A9D9D7J4_9BACL</name>
<accession>A0A9D9D7J4</accession>
<reference evidence="4" key="2">
    <citation type="journal article" date="2021" name="PeerJ">
        <title>Extensive microbial diversity within the chicken gut microbiome revealed by metagenomics and culture.</title>
        <authorList>
            <person name="Gilroy R."/>
            <person name="Ravi A."/>
            <person name="Getino M."/>
            <person name="Pursley I."/>
            <person name="Horton D.L."/>
            <person name="Alikhan N.F."/>
            <person name="Baker D."/>
            <person name="Gharbi K."/>
            <person name="Hall N."/>
            <person name="Watson M."/>
            <person name="Adriaenssens E.M."/>
            <person name="Foster-Nyarko E."/>
            <person name="Jarju S."/>
            <person name="Secka A."/>
            <person name="Antonio M."/>
            <person name="Oren A."/>
            <person name="Chaudhuri R.R."/>
            <person name="La Ragione R."/>
            <person name="Hildebrand F."/>
            <person name="Pallen M.J."/>
        </authorList>
    </citation>
    <scope>NUCLEOTIDE SEQUENCE</scope>
    <source>
        <strain evidence="4">1748</strain>
    </source>
</reference>
<dbReference type="Pfam" id="PF02452">
    <property type="entry name" value="PemK_toxin"/>
    <property type="match status" value="1"/>
</dbReference>
<dbReference type="EMBL" id="JADING010000098">
    <property type="protein sequence ID" value="MBO8414515.1"/>
    <property type="molecule type" value="Genomic_DNA"/>
</dbReference>
<dbReference type="Gene3D" id="2.30.30.110">
    <property type="match status" value="1"/>
</dbReference>
<dbReference type="InterPro" id="IPR011067">
    <property type="entry name" value="Plasmid_toxin/cell-grow_inhib"/>
</dbReference>
<gene>
    <name evidence="4" type="ORF">IAC78_03485</name>
</gene>
<organism evidence="4 5">
    <name type="scientific">Candidatus Scatoplasma merdavium</name>
    <dbReference type="NCBI Taxonomy" id="2840932"/>
    <lineage>
        <taxon>Bacteria</taxon>
        <taxon>Bacillati</taxon>
        <taxon>Bacillota</taxon>
        <taxon>Bacilli</taxon>
        <taxon>Bacillales</taxon>
        <taxon>Candidatus Scatoplasma</taxon>
    </lineage>
</organism>
<evidence type="ECO:0000256" key="3">
    <source>
        <dbReference type="SAM" id="MobiDB-lite"/>
    </source>
</evidence>
<feature type="region of interest" description="Disordered" evidence="3">
    <location>
        <begin position="185"/>
        <end position="210"/>
    </location>
</feature>
<evidence type="ECO:0000256" key="1">
    <source>
        <dbReference type="ARBA" id="ARBA00007521"/>
    </source>
</evidence>
<proteinExistence type="inferred from homology"/>
<dbReference type="AlphaFoldDB" id="A0A9D9D7J4"/>
<dbReference type="InterPro" id="IPR003477">
    <property type="entry name" value="PemK-like"/>
</dbReference>
<evidence type="ECO:0000313" key="4">
    <source>
        <dbReference type="EMBL" id="MBO8414515.1"/>
    </source>
</evidence>
<evidence type="ECO:0000313" key="5">
    <source>
        <dbReference type="Proteomes" id="UP000823629"/>
    </source>
</evidence>
<keyword evidence="2" id="KW-1277">Toxin-antitoxin system</keyword>
<feature type="compositionally biased region" description="Basic and acidic residues" evidence="3">
    <location>
        <begin position="200"/>
        <end position="210"/>
    </location>
</feature>